<keyword evidence="4" id="KW-1003">Cell membrane</keyword>
<evidence type="ECO:0000256" key="19">
    <source>
        <dbReference type="ARBA" id="ARBA00051243"/>
    </source>
</evidence>
<feature type="disulfide bond" evidence="22">
    <location>
        <begin position="37"/>
        <end position="155"/>
    </location>
</feature>
<evidence type="ECO:0000256" key="22">
    <source>
        <dbReference type="PIRSR" id="PIRSR000666-3"/>
    </source>
</evidence>
<feature type="binding site" evidence="21">
    <location>
        <begin position="615"/>
        <end position="623"/>
    </location>
    <ligand>
        <name>ATP</name>
        <dbReference type="ChEBI" id="CHEBI:30616"/>
    </ligand>
</feature>
<protein>
    <recommendedName>
        <fullName evidence="3">receptor protein-tyrosine kinase</fullName>
        <ecNumber evidence="3">2.7.10.1</ecNumber>
    </recommendedName>
</protein>
<feature type="active site" description="Proton acceptor" evidence="20">
    <location>
        <position position="734"/>
    </location>
</feature>
<feature type="disulfide bond" evidence="22">
    <location>
        <begin position="72"/>
        <end position="82"/>
    </location>
</feature>
<dbReference type="InterPro" id="IPR013783">
    <property type="entry name" value="Ig-like_fold"/>
</dbReference>
<dbReference type="PROSITE" id="PS51550">
    <property type="entry name" value="EPH_LBD"/>
    <property type="match status" value="1"/>
</dbReference>
<dbReference type="Gene3D" id="1.10.510.10">
    <property type="entry name" value="Transferase(Phosphotransferase) domain 1"/>
    <property type="match status" value="1"/>
</dbReference>
<evidence type="ECO:0000256" key="9">
    <source>
        <dbReference type="ARBA" id="ARBA00022737"/>
    </source>
</evidence>
<dbReference type="AlphaFoldDB" id="A0A3B4FAK3"/>
<dbReference type="GO" id="GO:0030425">
    <property type="term" value="C:dendrite"/>
    <property type="evidence" value="ECO:0007669"/>
    <property type="project" value="TreeGrafter"/>
</dbReference>
<evidence type="ECO:0000256" key="23">
    <source>
        <dbReference type="PROSITE-ProRule" id="PRU10141"/>
    </source>
</evidence>
<dbReference type="Gene3D" id="1.10.150.50">
    <property type="entry name" value="Transcription Factor, Ets-1"/>
    <property type="match status" value="1"/>
</dbReference>
<dbReference type="Pfam" id="PF07714">
    <property type="entry name" value="PK_Tyr_Ser-Thr"/>
    <property type="match status" value="1"/>
</dbReference>
<keyword evidence="6" id="KW-0808">Transferase</keyword>
<dbReference type="SUPFAM" id="SSF57184">
    <property type="entry name" value="Growth factor receptor domain"/>
    <property type="match status" value="1"/>
</dbReference>
<dbReference type="GO" id="GO:0005005">
    <property type="term" value="F:transmembrane-ephrin receptor activity"/>
    <property type="evidence" value="ECO:0007669"/>
    <property type="project" value="TreeGrafter"/>
</dbReference>
<dbReference type="PROSITE" id="PS00109">
    <property type="entry name" value="PROTEIN_KINASE_TYR"/>
    <property type="match status" value="1"/>
</dbReference>
<dbReference type="FunFam" id="2.60.120.260:FF:000001">
    <property type="entry name" value="Ephrin type-A receptor 7"/>
    <property type="match status" value="1"/>
</dbReference>
<feature type="domain" description="Fibronectin type-III" evidence="27">
    <location>
        <begin position="292"/>
        <end position="406"/>
    </location>
</feature>
<keyword evidence="9" id="KW-0677">Repeat</keyword>
<dbReference type="FunFam" id="2.10.50.10:FF:000001">
    <property type="entry name" value="Ephrin type-A receptor 5"/>
    <property type="match status" value="1"/>
</dbReference>
<evidence type="ECO:0000256" key="2">
    <source>
        <dbReference type="ARBA" id="ARBA00004412"/>
    </source>
</evidence>
<keyword evidence="7 24" id="KW-0812">Transmembrane</keyword>
<dbReference type="InterPro" id="IPR017441">
    <property type="entry name" value="Protein_kinase_ATP_BS"/>
</dbReference>
<keyword evidence="11" id="KW-0967">Endosome</keyword>
<comment type="catalytic activity">
    <reaction evidence="19">
        <text>L-tyrosyl-[protein] + ATP = O-phospho-L-tyrosyl-[protein] + ADP + H(+)</text>
        <dbReference type="Rhea" id="RHEA:10596"/>
        <dbReference type="Rhea" id="RHEA-COMP:10136"/>
        <dbReference type="Rhea" id="RHEA-COMP:20101"/>
        <dbReference type="ChEBI" id="CHEBI:15378"/>
        <dbReference type="ChEBI" id="CHEBI:30616"/>
        <dbReference type="ChEBI" id="CHEBI:46858"/>
        <dbReference type="ChEBI" id="CHEBI:61978"/>
        <dbReference type="ChEBI" id="CHEBI:456216"/>
        <dbReference type="EC" id="2.7.10.1"/>
    </reaction>
</comment>
<evidence type="ECO:0000256" key="11">
    <source>
        <dbReference type="ARBA" id="ARBA00022753"/>
    </source>
</evidence>
<dbReference type="Gene3D" id="2.60.120.260">
    <property type="entry name" value="Galactose-binding domain-like"/>
    <property type="match status" value="1"/>
</dbReference>
<comment type="subcellular location">
    <subcellularLocation>
        <location evidence="1">Cell membrane</location>
        <topology evidence="1">Single-pass type I membrane protein</topology>
    </subcellularLocation>
    <subcellularLocation>
        <location evidence="2">Early endosome</location>
    </subcellularLocation>
</comment>
<evidence type="ECO:0000256" key="8">
    <source>
        <dbReference type="ARBA" id="ARBA00022729"/>
    </source>
</evidence>
<keyword evidence="13 21" id="KW-0067">ATP-binding</keyword>
<dbReference type="SUPFAM" id="SSF49785">
    <property type="entry name" value="Galactose-binding domain-like"/>
    <property type="match status" value="1"/>
</dbReference>
<evidence type="ECO:0000256" key="10">
    <source>
        <dbReference type="ARBA" id="ARBA00022741"/>
    </source>
</evidence>
<dbReference type="PROSITE" id="PS00790">
    <property type="entry name" value="RECEPTOR_TYR_KIN_V_1"/>
    <property type="match status" value="1"/>
</dbReference>
<accession>A0A3B4FAK3</accession>
<dbReference type="PROSITE" id="PS50011">
    <property type="entry name" value="PROTEIN_KINASE_DOM"/>
    <property type="match status" value="1"/>
</dbReference>
<dbReference type="Pfam" id="PF14575">
    <property type="entry name" value="EphA2_TM"/>
    <property type="match status" value="1"/>
</dbReference>
<dbReference type="GO" id="GO:0005524">
    <property type="term" value="F:ATP binding"/>
    <property type="evidence" value="ECO:0007669"/>
    <property type="project" value="UniProtKB-UniRule"/>
</dbReference>
<feature type="domain" description="SAM" evidence="26">
    <location>
        <begin position="893"/>
        <end position="927"/>
    </location>
</feature>
<dbReference type="PIRSF" id="PIRSF000666">
    <property type="entry name" value="TyrPK_ephrin_receptor"/>
    <property type="match status" value="1"/>
</dbReference>
<dbReference type="InterPro" id="IPR000719">
    <property type="entry name" value="Prot_kinase_dom"/>
</dbReference>
<organism evidence="29">
    <name type="scientific">Pundamilia nyererei</name>
    <dbReference type="NCBI Taxonomy" id="303518"/>
    <lineage>
        <taxon>Eukaryota</taxon>
        <taxon>Metazoa</taxon>
        <taxon>Chordata</taxon>
        <taxon>Craniata</taxon>
        <taxon>Vertebrata</taxon>
        <taxon>Euteleostomi</taxon>
        <taxon>Actinopterygii</taxon>
        <taxon>Neopterygii</taxon>
        <taxon>Teleostei</taxon>
        <taxon>Neoteleostei</taxon>
        <taxon>Acanthomorphata</taxon>
        <taxon>Ovalentaria</taxon>
        <taxon>Cichlomorphae</taxon>
        <taxon>Cichliformes</taxon>
        <taxon>Cichlidae</taxon>
        <taxon>African cichlids</taxon>
        <taxon>Pseudocrenilabrinae</taxon>
        <taxon>Haplochromini</taxon>
        <taxon>Pundamilia</taxon>
    </lineage>
</organism>
<feature type="domain" description="Eph LBD" evidence="28">
    <location>
        <begin position="1"/>
        <end position="173"/>
    </location>
</feature>
<dbReference type="PROSITE" id="PS00791">
    <property type="entry name" value="RECEPTOR_TYR_KIN_V_2"/>
    <property type="match status" value="1"/>
</dbReference>
<dbReference type="GeneTree" id="ENSGT00940000163892"/>
<evidence type="ECO:0000256" key="14">
    <source>
        <dbReference type="ARBA" id="ARBA00022989"/>
    </source>
</evidence>
<evidence type="ECO:0000256" key="15">
    <source>
        <dbReference type="ARBA" id="ARBA00023136"/>
    </source>
</evidence>
<keyword evidence="12" id="KW-0418">Kinase</keyword>
<keyword evidence="5" id="KW-0597">Phosphoprotein</keyword>
<evidence type="ECO:0000256" key="5">
    <source>
        <dbReference type="ARBA" id="ARBA00022553"/>
    </source>
</evidence>
<dbReference type="FunFam" id="2.60.40.1770:FF:000001">
    <property type="entry name" value="Ephrin type-A receptor 5"/>
    <property type="match status" value="1"/>
</dbReference>
<dbReference type="Ensembl" id="ENSPNYT00000007760.1">
    <property type="protein sequence ID" value="ENSPNYP00000007575.1"/>
    <property type="gene ID" value="ENSPNYG00000005243.1"/>
</dbReference>
<dbReference type="SUPFAM" id="SSF56112">
    <property type="entry name" value="Protein kinase-like (PK-like)"/>
    <property type="match status" value="1"/>
</dbReference>
<evidence type="ECO:0000256" key="24">
    <source>
        <dbReference type="SAM" id="Phobius"/>
    </source>
</evidence>
<evidence type="ECO:0000256" key="1">
    <source>
        <dbReference type="ARBA" id="ARBA00004251"/>
    </source>
</evidence>
<feature type="binding site" evidence="21 23">
    <location>
        <position position="641"/>
    </location>
    <ligand>
        <name>ATP</name>
        <dbReference type="ChEBI" id="CHEBI:30616"/>
    </ligand>
</feature>
<keyword evidence="22" id="KW-1015">Disulfide bond</keyword>
<evidence type="ECO:0000256" key="17">
    <source>
        <dbReference type="ARBA" id="ARBA00023170"/>
    </source>
</evidence>
<dbReference type="PROSITE" id="PS50105">
    <property type="entry name" value="SAM_DOMAIN"/>
    <property type="match status" value="1"/>
</dbReference>
<dbReference type="SUPFAM" id="SSF49265">
    <property type="entry name" value="Fibronectin type III"/>
    <property type="match status" value="1"/>
</dbReference>
<dbReference type="SMART" id="SM00615">
    <property type="entry name" value="EPH_lbd"/>
    <property type="match status" value="1"/>
</dbReference>
<keyword evidence="14 24" id="KW-1133">Transmembrane helix</keyword>
<dbReference type="Gene3D" id="2.60.40.10">
    <property type="entry name" value="Immunoglobulins"/>
    <property type="match status" value="2"/>
</dbReference>
<keyword evidence="16" id="KW-0829">Tyrosine-protein kinase</keyword>
<dbReference type="PANTHER" id="PTHR46877">
    <property type="entry name" value="EPH RECEPTOR A5"/>
    <property type="match status" value="1"/>
</dbReference>
<dbReference type="SUPFAM" id="SSF47769">
    <property type="entry name" value="SAM/Pointed domain"/>
    <property type="match status" value="1"/>
</dbReference>
<dbReference type="CDD" id="cd00063">
    <property type="entry name" value="FN3"/>
    <property type="match status" value="2"/>
</dbReference>
<dbReference type="FunFam" id="2.60.40.10:FF:000059">
    <property type="entry name" value="Ephrin type-A receptor 6"/>
    <property type="match status" value="1"/>
</dbReference>
<evidence type="ECO:0000256" key="18">
    <source>
        <dbReference type="ARBA" id="ARBA00023180"/>
    </source>
</evidence>
<feature type="domain" description="Protein kinase" evidence="25">
    <location>
        <begin position="609"/>
        <end position="872"/>
    </location>
</feature>
<dbReference type="FunFam" id="2.60.40.10:FF:000045">
    <property type="entry name" value="Ephrin type-A receptor 5"/>
    <property type="match status" value="1"/>
</dbReference>
<dbReference type="SMART" id="SM00060">
    <property type="entry name" value="FN3"/>
    <property type="match status" value="2"/>
</dbReference>
<dbReference type="SMART" id="SM00219">
    <property type="entry name" value="TyrKc"/>
    <property type="match status" value="1"/>
</dbReference>
<dbReference type="Pfam" id="PF00536">
    <property type="entry name" value="SAM_1"/>
    <property type="match status" value="1"/>
</dbReference>
<dbReference type="Gene3D" id="2.60.40.1770">
    <property type="entry name" value="ephrin a2 ectodomain"/>
    <property type="match status" value="1"/>
</dbReference>
<evidence type="ECO:0000256" key="12">
    <source>
        <dbReference type="ARBA" id="ARBA00022777"/>
    </source>
</evidence>
<dbReference type="GO" id="GO:0005886">
    <property type="term" value="C:plasma membrane"/>
    <property type="evidence" value="ECO:0007669"/>
    <property type="project" value="UniProtKB-SubCell"/>
</dbReference>
<evidence type="ECO:0000313" key="29">
    <source>
        <dbReference type="Ensembl" id="ENSPNYP00000007575.1"/>
    </source>
</evidence>
<evidence type="ECO:0000256" key="7">
    <source>
        <dbReference type="ARBA" id="ARBA00022692"/>
    </source>
</evidence>
<keyword evidence="10 21" id="KW-0547">Nucleotide-binding</keyword>
<dbReference type="InterPro" id="IPR013761">
    <property type="entry name" value="SAM/pointed_sf"/>
</dbReference>
<dbReference type="SMART" id="SM01411">
    <property type="entry name" value="Ephrin_rec_like"/>
    <property type="match status" value="1"/>
</dbReference>
<dbReference type="InterPro" id="IPR001660">
    <property type="entry name" value="SAM"/>
</dbReference>
<dbReference type="CDD" id="cd05066">
    <property type="entry name" value="PTKc_EphR_A"/>
    <property type="match status" value="1"/>
</dbReference>
<dbReference type="InterPro" id="IPR016257">
    <property type="entry name" value="Tyr_kinase_ephrin_rcpt"/>
</dbReference>
<dbReference type="InterPro" id="IPR050449">
    <property type="entry name" value="Ephrin_rcpt_TKs"/>
</dbReference>
<dbReference type="InterPro" id="IPR027936">
    <property type="entry name" value="Eph_TM"/>
</dbReference>
<name>A0A3B4FAK3_9CICH</name>
<feature type="domain" description="Fibronectin type-III" evidence="27">
    <location>
        <begin position="410"/>
        <end position="502"/>
    </location>
</feature>
<sequence length="927" mass="103609">RTVPGELKWAASPAEGGWEEVSIMDEKNIPIRTYQVCNVLEPNQNNWLRTDWIPRSGAQRVYVEVKFTLRDCNSLPGVTGTCKETFNLYYHESNEDRESYIKESSFIKVDTVAADESFTQVDVGDRIMKLNTEVRDVKVTTRKGFYLAFQDVGACIALVSVRVFYKTCPLTVRNLATFPDTITGADTSSLVEVRGSCVNQSEEREEPKMYCGADGEWLVPIGGCLCNPGYEERGGACKACRAGFYKAKSTDPGCAKCPPHSHSLRDGATICDCHAGFFRADTDPPSMACTQPPSAPQQLISVVNETSVVLEWTPPHRLGGRSDTMGWECSQTRGLWDPNSQFCAPCGSDVLFSPGQTGLTTTRVVVSELRAHTHYTFIVHARNGVSQASGAGAAQSVSVSVTTNQAAPSPVSSIQATDVTRHSLSLSWQQPDRPNGVILEYEVKFYEKDQRERSYRIMRTFSRSVDVTGLNPLTVYVFHVRARTAAGYGEFSTPFEFSTNSGIQTAPFSSGINSAFLLLSVSGVGILLLISAAVFIISRRYIHTHIQTHTQQHRHTNTKDPVAIHTYRLVRPARKFSSVQMKIYVDPFTYEDPDQAIHEFAKEIDVSSIHIEKVIGMGEFGEVCSGRLRVQGKREIYVAIKSLKAGYSDKQRRDFLSEASIMGQFDHPNIIRLEGVVTRCKPLMIITEYMENGSLDAFLRKHDGQFTVIQLVGMLRGIASGMKYLSDMNYVHRDLAARNILVNSNLVCKVSDFGLSRVLEDDPEATGTYLSPGGKIPIRWTAPEAIAYRKFTTASDVWSYGIVMWEVVSYGERPYWDMNNQDVIKAIEEGYRLPAPMDCPVVLHQLMLDCWERDRAERPTFSQILNMLDKLIRNPGTLRRTGGERYLQCTKWSLCEWLQSIGLERYRDTLAAAGYTSLDSLLALTHQ</sequence>
<keyword evidence="15 24" id="KW-0472">Membrane</keyword>
<dbReference type="FunFam" id="3.30.200.20:FF:000001">
    <property type="entry name" value="Ephrin type-A receptor 5"/>
    <property type="match status" value="1"/>
</dbReference>
<evidence type="ECO:0000256" key="6">
    <source>
        <dbReference type="ARBA" id="ARBA00022679"/>
    </source>
</evidence>
<dbReference type="Gene3D" id="3.30.200.20">
    <property type="entry name" value="Phosphorylase Kinase, domain 1"/>
    <property type="match status" value="1"/>
</dbReference>
<dbReference type="InterPro" id="IPR001090">
    <property type="entry name" value="Ephrin_rcpt_lig-bd_dom"/>
</dbReference>
<dbReference type="Pfam" id="PF00041">
    <property type="entry name" value="fn3"/>
    <property type="match status" value="2"/>
</dbReference>
<evidence type="ECO:0000256" key="3">
    <source>
        <dbReference type="ARBA" id="ARBA00011902"/>
    </source>
</evidence>
<dbReference type="Gene3D" id="2.10.50.10">
    <property type="entry name" value="Tumor Necrosis Factor Receptor, subunit A, domain 2"/>
    <property type="match status" value="1"/>
</dbReference>
<keyword evidence="8" id="KW-0732">Signal</keyword>
<evidence type="ECO:0000259" key="25">
    <source>
        <dbReference type="PROSITE" id="PS50011"/>
    </source>
</evidence>
<dbReference type="InterPro" id="IPR020635">
    <property type="entry name" value="Tyr_kinase_cat_dom"/>
</dbReference>
<evidence type="ECO:0000259" key="28">
    <source>
        <dbReference type="PROSITE" id="PS51550"/>
    </source>
</evidence>
<feature type="transmembrane region" description="Helical" evidence="24">
    <location>
        <begin position="515"/>
        <end position="537"/>
    </location>
</feature>
<dbReference type="InterPro" id="IPR003961">
    <property type="entry name" value="FN3_dom"/>
</dbReference>
<dbReference type="Pfam" id="PF25599">
    <property type="entry name" value="Ephrin_CRD"/>
    <property type="match status" value="1"/>
</dbReference>
<dbReference type="InterPro" id="IPR001426">
    <property type="entry name" value="Tyr_kinase_rcpt_V_CS"/>
</dbReference>
<reference evidence="29" key="1">
    <citation type="submission" date="2023-09" db="UniProtKB">
        <authorList>
            <consortium name="Ensembl"/>
        </authorList>
    </citation>
    <scope>IDENTIFICATION</scope>
</reference>
<dbReference type="InterPro" id="IPR036116">
    <property type="entry name" value="FN3_sf"/>
</dbReference>
<proteinExistence type="predicted"/>
<evidence type="ECO:0000256" key="21">
    <source>
        <dbReference type="PIRSR" id="PIRSR000666-2"/>
    </source>
</evidence>
<evidence type="ECO:0000259" key="27">
    <source>
        <dbReference type="PROSITE" id="PS50853"/>
    </source>
</evidence>
<dbReference type="PROSITE" id="PS50853">
    <property type="entry name" value="FN3"/>
    <property type="match status" value="2"/>
</dbReference>
<dbReference type="InterPro" id="IPR011009">
    <property type="entry name" value="Kinase-like_dom_sf"/>
</dbReference>
<evidence type="ECO:0000256" key="20">
    <source>
        <dbReference type="PIRSR" id="PIRSR000666-1"/>
    </source>
</evidence>
<dbReference type="PRINTS" id="PR00109">
    <property type="entry name" value="TYRKINASE"/>
</dbReference>
<evidence type="ECO:0000256" key="13">
    <source>
        <dbReference type="ARBA" id="ARBA00022840"/>
    </source>
</evidence>
<dbReference type="GO" id="GO:0005769">
    <property type="term" value="C:early endosome"/>
    <property type="evidence" value="ECO:0007669"/>
    <property type="project" value="UniProtKB-SubCell"/>
</dbReference>
<dbReference type="InterPro" id="IPR009030">
    <property type="entry name" value="Growth_fac_rcpt_cys_sf"/>
</dbReference>
<dbReference type="Pfam" id="PF01404">
    <property type="entry name" value="Ephrin_lbd"/>
    <property type="match status" value="1"/>
</dbReference>
<keyword evidence="18" id="KW-0325">Glycoprotein</keyword>
<dbReference type="InterPro" id="IPR008266">
    <property type="entry name" value="Tyr_kinase_AS"/>
</dbReference>
<keyword evidence="17" id="KW-0675">Receptor</keyword>
<evidence type="ECO:0000256" key="16">
    <source>
        <dbReference type="ARBA" id="ARBA00023137"/>
    </source>
</evidence>
<evidence type="ECO:0000259" key="26">
    <source>
        <dbReference type="PROSITE" id="PS50105"/>
    </source>
</evidence>
<dbReference type="EC" id="2.7.10.1" evidence="3"/>
<dbReference type="PROSITE" id="PS00107">
    <property type="entry name" value="PROTEIN_KINASE_ATP"/>
    <property type="match status" value="1"/>
</dbReference>
<dbReference type="InterPro" id="IPR001245">
    <property type="entry name" value="Ser-Thr/Tyr_kinase_cat_dom"/>
</dbReference>
<dbReference type="PRINTS" id="PR00014">
    <property type="entry name" value="FNTYPEIII"/>
</dbReference>
<dbReference type="InterPro" id="IPR008979">
    <property type="entry name" value="Galactose-bd-like_sf"/>
</dbReference>
<dbReference type="PANTHER" id="PTHR46877:SF18">
    <property type="entry name" value="EPHRIN TYPE-A RECEPTOR 4"/>
    <property type="match status" value="1"/>
</dbReference>
<evidence type="ECO:0000256" key="4">
    <source>
        <dbReference type="ARBA" id="ARBA00022475"/>
    </source>
</evidence>
<dbReference type="GO" id="GO:0007411">
    <property type="term" value="P:axon guidance"/>
    <property type="evidence" value="ECO:0007669"/>
    <property type="project" value="TreeGrafter"/>
</dbReference>
<dbReference type="FunFam" id="1.10.510.10:FF:000019">
    <property type="entry name" value="Ephrin type-A receptor 5"/>
    <property type="match status" value="1"/>
</dbReference>